<gene>
    <name evidence="3" type="ORF">LSH36_439g03036</name>
</gene>
<reference evidence="3" key="1">
    <citation type="journal article" date="2023" name="Mol. Biol. Evol.">
        <title>Third-Generation Sequencing Reveals the Adaptive Role of the Epigenome in Three Deep-Sea Polychaetes.</title>
        <authorList>
            <person name="Perez M."/>
            <person name="Aroh O."/>
            <person name="Sun Y."/>
            <person name="Lan Y."/>
            <person name="Juniper S.K."/>
            <person name="Young C.R."/>
            <person name="Angers B."/>
            <person name="Qian P.Y."/>
        </authorList>
    </citation>
    <scope>NUCLEOTIDE SEQUENCE</scope>
    <source>
        <strain evidence="3">P08H-3</strain>
    </source>
</reference>
<feature type="domain" description="C2H2-type" evidence="2">
    <location>
        <begin position="268"/>
        <end position="293"/>
    </location>
</feature>
<organism evidence="3 4">
    <name type="scientific">Paralvinella palmiformis</name>
    <dbReference type="NCBI Taxonomy" id="53620"/>
    <lineage>
        <taxon>Eukaryota</taxon>
        <taxon>Metazoa</taxon>
        <taxon>Spiralia</taxon>
        <taxon>Lophotrochozoa</taxon>
        <taxon>Annelida</taxon>
        <taxon>Polychaeta</taxon>
        <taxon>Sedentaria</taxon>
        <taxon>Canalipalpata</taxon>
        <taxon>Terebellida</taxon>
        <taxon>Terebelliformia</taxon>
        <taxon>Alvinellidae</taxon>
        <taxon>Paralvinella</taxon>
    </lineage>
</organism>
<accession>A0AAD9JCF8</accession>
<evidence type="ECO:0000313" key="3">
    <source>
        <dbReference type="EMBL" id="KAK2149735.1"/>
    </source>
</evidence>
<proteinExistence type="predicted"/>
<sequence>MKENLYDLLLIIGADLEYLLPVTYIRPSLSTVNNKFILNIVYNKWILNTYNAEIMNIVSISYQHYHIKQSLTLLPRMAKFVYCQQQVYPEYCLQQVDSEYVQCRDYEYRQHILPTLSYQAVPYPFTTYGFDVKDYTNYNNWSSSRCNNNNNNNKSINASPQLPAEDSILDHLSTDKTLFVTPTTVFNSKEYPLYSSSDYLFIDFDTTSTTPSSEHLLSLVKGDTRKVTLVSRRSRKSKQKRHRGSDNHICDVCNKTFTCRSSLVRSRFVCIICHKQFSQSGNMLRHRRKVHES</sequence>
<dbReference type="PROSITE" id="PS50157">
    <property type="entry name" value="ZINC_FINGER_C2H2_2"/>
    <property type="match status" value="1"/>
</dbReference>
<name>A0AAD9JCF8_9ANNE</name>
<dbReference type="SMART" id="SM00355">
    <property type="entry name" value="ZnF_C2H2"/>
    <property type="match status" value="1"/>
</dbReference>
<dbReference type="EMBL" id="JAODUP010000439">
    <property type="protein sequence ID" value="KAK2149735.1"/>
    <property type="molecule type" value="Genomic_DNA"/>
</dbReference>
<keyword evidence="4" id="KW-1185">Reference proteome</keyword>
<keyword evidence="1" id="KW-0479">Metal-binding</keyword>
<dbReference type="PROSITE" id="PS00028">
    <property type="entry name" value="ZINC_FINGER_C2H2_1"/>
    <property type="match status" value="1"/>
</dbReference>
<dbReference type="InterPro" id="IPR013087">
    <property type="entry name" value="Znf_C2H2_type"/>
</dbReference>
<dbReference type="InterPro" id="IPR036236">
    <property type="entry name" value="Znf_C2H2_sf"/>
</dbReference>
<evidence type="ECO:0000313" key="4">
    <source>
        <dbReference type="Proteomes" id="UP001208570"/>
    </source>
</evidence>
<dbReference type="SUPFAM" id="SSF57667">
    <property type="entry name" value="beta-beta-alpha zinc fingers"/>
    <property type="match status" value="1"/>
</dbReference>
<dbReference type="Proteomes" id="UP001208570">
    <property type="component" value="Unassembled WGS sequence"/>
</dbReference>
<dbReference type="Gene3D" id="3.30.160.60">
    <property type="entry name" value="Classic Zinc Finger"/>
    <property type="match status" value="1"/>
</dbReference>
<evidence type="ECO:0000256" key="1">
    <source>
        <dbReference type="PROSITE-ProRule" id="PRU00042"/>
    </source>
</evidence>
<dbReference type="GO" id="GO:0008270">
    <property type="term" value="F:zinc ion binding"/>
    <property type="evidence" value="ECO:0007669"/>
    <property type="project" value="UniProtKB-KW"/>
</dbReference>
<dbReference type="AlphaFoldDB" id="A0AAD9JCF8"/>
<comment type="caution">
    <text evidence="3">The sequence shown here is derived from an EMBL/GenBank/DDBJ whole genome shotgun (WGS) entry which is preliminary data.</text>
</comment>
<keyword evidence="1" id="KW-0862">Zinc</keyword>
<keyword evidence="1" id="KW-0863">Zinc-finger</keyword>
<evidence type="ECO:0000259" key="2">
    <source>
        <dbReference type="PROSITE" id="PS50157"/>
    </source>
</evidence>
<protein>
    <recommendedName>
        <fullName evidence="2">C2H2-type domain-containing protein</fullName>
    </recommendedName>
</protein>